<keyword evidence="2" id="KW-1185">Reference proteome</keyword>
<name>A0A1I3VVL1_9BURK</name>
<gene>
    <name evidence="1" type="ORF">SAMN05192543_1152</name>
</gene>
<dbReference type="Proteomes" id="UP000199548">
    <property type="component" value="Unassembled WGS sequence"/>
</dbReference>
<dbReference type="AlphaFoldDB" id="A0A1I3VVL1"/>
<dbReference type="RefSeq" id="WP_091020229.1">
    <property type="nucleotide sequence ID" value="NZ_CP041744.1"/>
</dbReference>
<sequence>MVAIVSGNSLGLSSLSTLGQRGQLGTAGQGGSTISTELEDAQIVDRQGFLETNRQILHDSDDYPINRMTVLT</sequence>
<evidence type="ECO:0000313" key="2">
    <source>
        <dbReference type="Proteomes" id="UP000199548"/>
    </source>
</evidence>
<evidence type="ECO:0000313" key="1">
    <source>
        <dbReference type="EMBL" id="SFJ99190.1"/>
    </source>
</evidence>
<protein>
    <submittedName>
        <fullName evidence="1">Uncharacterized protein</fullName>
    </submittedName>
</protein>
<proteinExistence type="predicted"/>
<organism evidence="1 2">
    <name type="scientific">Paraburkholderia megapolitana</name>
    <dbReference type="NCBI Taxonomy" id="420953"/>
    <lineage>
        <taxon>Bacteria</taxon>
        <taxon>Pseudomonadati</taxon>
        <taxon>Pseudomonadota</taxon>
        <taxon>Betaproteobacteria</taxon>
        <taxon>Burkholderiales</taxon>
        <taxon>Burkholderiaceae</taxon>
        <taxon>Paraburkholderia</taxon>
    </lineage>
</organism>
<dbReference type="EMBL" id="FOQU01000015">
    <property type="protein sequence ID" value="SFJ99190.1"/>
    <property type="molecule type" value="Genomic_DNA"/>
</dbReference>
<reference evidence="1 2" key="1">
    <citation type="submission" date="2016-10" db="EMBL/GenBank/DDBJ databases">
        <authorList>
            <person name="de Groot N.N."/>
        </authorList>
    </citation>
    <scope>NUCLEOTIDE SEQUENCE [LARGE SCALE GENOMIC DNA]</scope>
    <source>
        <strain evidence="1 2">LMG 23650</strain>
    </source>
</reference>
<accession>A0A1I3VVL1</accession>